<dbReference type="PANTHER" id="PTHR45753">
    <property type="entry name" value="ORNITHINE CARBAMOYLTRANSFERASE, MITOCHONDRIAL"/>
    <property type="match status" value="1"/>
</dbReference>
<feature type="binding site" evidence="7">
    <location>
        <begin position="64"/>
        <end position="67"/>
    </location>
    <ligand>
        <name>carbamoyl phosphate</name>
        <dbReference type="ChEBI" id="CHEBI:58228"/>
    </ligand>
</feature>
<dbReference type="InterPro" id="IPR006131">
    <property type="entry name" value="Asp_carbamoyltransf_Asp/Orn-bd"/>
</dbReference>
<dbReference type="InterPro" id="IPR006130">
    <property type="entry name" value="Asp/Orn_carbamoylTrfase"/>
</dbReference>
<evidence type="ECO:0000259" key="8">
    <source>
        <dbReference type="Pfam" id="PF00185"/>
    </source>
</evidence>
<keyword evidence="5 7" id="KW-0808">Transferase</keyword>
<dbReference type="Pfam" id="PF02729">
    <property type="entry name" value="OTCace_N"/>
    <property type="match status" value="1"/>
</dbReference>
<dbReference type="GO" id="GO:0042450">
    <property type="term" value="P:L-arginine biosynthetic process via ornithine"/>
    <property type="evidence" value="ECO:0007669"/>
    <property type="project" value="UniProtKB-UniRule"/>
</dbReference>
<dbReference type="HAMAP" id="MF_01109">
    <property type="entry name" value="OTCase"/>
    <property type="match status" value="1"/>
</dbReference>
<dbReference type="InterPro" id="IPR024904">
    <property type="entry name" value="OTCase_ArgI"/>
</dbReference>
<feature type="binding site" evidence="7">
    <location>
        <begin position="142"/>
        <end position="145"/>
    </location>
    <ligand>
        <name>carbamoyl phosphate</name>
        <dbReference type="ChEBI" id="CHEBI:58228"/>
    </ligand>
</feature>
<dbReference type="GO" id="GO:0005737">
    <property type="term" value="C:cytoplasm"/>
    <property type="evidence" value="ECO:0007669"/>
    <property type="project" value="UniProtKB-SubCell"/>
</dbReference>
<feature type="binding site" evidence="7">
    <location>
        <begin position="282"/>
        <end position="283"/>
    </location>
    <ligand>
        <name>carbamoyl phosphate</name>
        <dbReference type="ChEBI" id="CHEBI:58228"/>
    </ligand>
</feature>
<comment type="subcellular location">
    <subcellularLocation>
        <location evidence="7">Cytoplasm</location>
    </subcellularLocation>
</comment>
<feature type="domain" description="Aspartate/ornithine carbamoyltransferase Asp/Orn-binding" evidence="8">
    <location>
        <begin position="168"/>
        <end position="320"/>
    </location>
</feature>
<comment type="similarity">
    <text evidence="2 7">Belongs to the aspartate/ornithine carbamoyltransferase superfamily. OTCase family.</text>
</comment>
<feature type="domain" description="Aspartate/ornithine carbamoyltransferase carbamoyl-P binding" evidence="9">
    <location>
        <begin position="13"/>
        <end position="155"/>
    </location>
</feature>
<organism evidence="10 11">
    <name type="scientific">Quadrisphaera granulorum</name>
    <dbReference type="NCBI Taxonomy" id="317664"/>
    <lineage>
        <taxon>Bacteria</taxon>
        <taxon>Bacillati</taxon>
        <taxon>Actinomycetota</taxon>
        <taxon>Actinomycetes</taxon>
        <taxon>Kineosporiales</taxon>
        <taxon>Kineosporiaceae</taxon>
        <taxon>Quadrisphaera</taxon>
    </lineage>
</organism>
<feature type="binding site" evidence="7">
    <location>
        <position position="115"/>
    </location>
    <ligand>
        <name>carbamoyl phosphate</name>
        <dbReference type="ChEBI" id="CHEBI:58228"/>
    </ligand>
</feature>
<evidence type="ECO:0000256" key="7">
    <source>
        <dbReference type="HAMAP-Rule" id="MF_01109"/>
    </source>
</evidence>
<feature type="binding site" evidence="7">
    <location>
        <position position="91"/>
    </location>
    <ligand>
        <name>carbamoyl phosphate</name>
        <dbReference type="ChEBI" id="CHEBI:58228"/>
    </ligand>
</feature>
<evidence type="ECO:0000256" key="2">
    <source>
        <dbReference type="ARBA" id="ARBA00007805"/>
    </source>
</evidence>
<dbReference type="GO" id="GO:0016597">
    <property type="term" value="F:amino acid binding"/>
    <property type="evidence" value="ECO:0007669"/>
    <property type="project" value="InterPro"/>
</dbReference>
<dbReference type="AlphaFoldDB" id="A0A316AJQ6"/>
<dbReference type="Pfam" id="PF00185">
    <property type="entry name" value="OTCace"/>
    <property type="match status" value="1"/>
</dbReference>
<dbReference type="OrthoDB" id="9802587at2"/>
<evidence type="ECO:0000313" key="11">
    <source>
        <dbReference type="Proteomes" id="UP000245469"/>
    </source>
</evidence>
<dbReference type="EMBL" id="QGDQ01000023">
    <property type="protein sequence ID" value="PWJ50197.1"/>
    <property type="molecule type" value="Genomic_DNA"/>
</dbReference>
<evidence type="ECO:0000256" key="1">
    <source>
        <dbReference type="ARBA" id="ARBA00004975"/>
    </source>
</evidence>
<feature type="binding site" evidence="7">
    <location>
        <position position="242"/>
    </location>
    <ligand>
        <name>L-ornithine</name>
        <dbReference type="ChEBI" id="CHEBI:46911"/>
    </ligand>
</feature>
<dbReference type="EC" id="2.1.3.3" evidence="3 7"/>
<dbReference type="Proteomes" id="UP000245469">
    <property type="component" value="Unassembled WGS sequence"/>
</dbReference>
<evidence type="ECO:0000256" key="5">
    <source>
        <dbReference type="ARBA" id="ARBA00022679"/>
    </source>
</evidence>
<reference evidence="10 11" key="1">
    <citation type="submission" date="2018-03" db="EMBL/GenBank/DDBJ databases">
        <title>Genomic Encyclopedia of Archaeal and Bacterial Type Strains, Phase II (KMG-II): from individual species to whole genera.</title>
        <authorList>
            <person name="Goeker M."/>
        </authorList>
    </citation>
    <scope>NUCLEOTIDE SEQUENCE [LARGE SCALE GENOMIC DNA]</scope>
    <source>
        <strain evidence="10 11">DSM 44889</strain>
    </source>
</reference>
<evidence type="ECO:0000256" key="4">
    <source>
        <dbReference type="ARBA" id="ARBA00016634"/>
    </source>
</evidence>
<comment type="pathway">
    <text evidence="1">Amino-acid biosynthesis; L-arginine biosynthesis; L-arginine from L-ornithine and carbamoyl phosphate: step 1/3.</text>
</comment>
<dbReference type="InterPro" id="IPR002292">
    <property type="entry name" value="Orn/put_carbamltrans"/>
</dbReference>
<feature type="binding site" evidence="7">
    <location>
        <position position="310"/>
    </location>
    <ligand>
        <name>carbamoyl phosphate</name>
        <dbReference type="ChEBI" id="CHEBI:58228"/>
    </ligand>
</feature>
<evidence type="ECO:0000256" key="6">
    <source>
        <dbReference type="ARBA" id="ARBA00048772"/>
    </source>
</evidence>
<dbReference type="FunFam" id="3.40.50.1370:FF:000008">
    <property type="entry name" value="Ornithine carbamoyltransferase"/>
    <property type="match status" value="1"/>
</dbReference>
<dbReference type="Gene3D" id="3.40.50.1370">
    <property type="entry name" value="Aspartate/ornithine carbamoyltransferase"/>
    <property type="match status" value="2"/>
</dbReference>
<evidence type="ECO:0000313" key="10">
    <source>
        <dbReference type="EMBL" id="PWJ50197.1"/>
    </source>
</evidence>
<dbReference type="InterPro" id="IPR036901">
    <property type="entry name" value="Asp/Orn_carbamoylTrfase_sf"/>
</dbReference>
<sequence length="333" mass="35179">MTSTTHLSQDFPRHFLRDDDLTQAQQADVLRLAIELKAARTAGLHPKRPLEGPKTAALLFDKPSTRTRLSFSVGVAELGGFPLLIDASTSQLGRGEPVEDTARVLSRQVALITWRTFEHAKLEAMAAASDVPVVNALTDLLHPCQILADLQTVAEHRPGGVDALPGTVFAYVGDGNNNMANSYLLGGAVAGMHVVVGTPETHLPDPGILEDARRAAALTGGSVSVVHDAAEAVAGADVVATDTWVSMGQEAEAASRETPFVPFAVTPELMAGAKPDAGVLHCLPAYRGKEIDASYLDGPGSWVWDEAENRLHAQKALLVALLEAREGLPFPGA</sequence>
<protein>
    <recommendedName>
        <fullName evidence="4 7">Ornithine carbamoyltransferase</fullName>
        <shortName evidence="7">OTCase</shortName>
        <ecNumber evidence="3 7">2.1.3.3</ecNumber>
    </recommendedName>
</protein>
<evidence type="ECO:0000256" key="3">
    <source>
        <dbReference type="ARBA" id="ARBA00013007"/>
    </source>
</evidence>
<name>A0A316AJQ6_9ACTN</name>
<dbReference type="PROSITE" id="PS00097">
    <property type="entry name" value="CARBAMOYLTRANSFERASE"/>
    <property type="match status" value="1"/>
</dbReference>
<dbReference type="PRINTS" id="PR00100">
    <property type="entry name" value="AOTCASE"/>
</dbReference>
<dbReference type="NCBIfam" id="TIGR00658">
    <property type="entry name" value="orni_carb_tr"/>
    <property type="match status" value="1"/>
</dbReference>
<dbReference type="PRINTS" id="PR00102">
    <property type="entry name" value="OTCASE"/>
</dbReference>
<dbReference type="PANTHER" id="PTHR45753:SF3">
    <property type="entry name" value="ORNITHINE TRANSCARBAMYLASE, MITOCHONDRIAL"/>
    <property type="match status" value="1"/>
</dbReference>
<comment type="catalytic activity">
    <reaction evidence="6 7">
        <text>carbamoyl phosphate + L-ornithine = L-citrulline + phosphate + H(+)</text>
        <dbReference type="Rhea" id="RHEA:19513"/>
        <dbReference type="ChEBI" id="CHEBI:15378"/>
        <dbReference type="ChEBI" id="CHEBI:43474"/>
        <dbReference type="ChEBI" id="CHEBI:46911"/>
        <dbReference type="ChEBI" id="CHEBI:57743"/>
        <dbReference type="ChEBI" id="CHEBI:58228"/>
        <dbReference type="EC" id="2.1.3.3"/>
    </reaction>
</comment>
<dbReference type="GO" id="GO:0004585">
    <property type="term" value="F:ornithine carbamoyltransferase activity"/>
    <property type="evidence" value="ECO:0007669"/>
    <property type="project" value="UniProtKB-UniRule"/>
</dbReference>
<feature type="binding site" evidence="7">
    <location>
        <begin position="246"/>
        <end position="247"/>
    </location>
    <ligand>
        <name>L-ornithine</name>
        <dbReference type="ChEBI" id="CHEBI:46911"/>
    </ligand>
</feature>
<proteinExistence type="inferred from homology"/>
<dbReference type="NCBIfam" id="NF001986">
    <property type="entry name" value="PRK00779.1"/>
    <property type="match status" value="1"/>
</dbReference>
<keyword evidence="11" id="KW-1185">Reference proteome</keyword>
<dbReference type="InterPro" id="IPR006132">
    <property type="entry name" value="Asp/Orn_carbamoyltranf_P-bd"/>
</dbReference>
<gene>
    <name evidence="10" type="ORF">BXY45_1235</name>
</gene>
<dbReference type="GO" id="GO:0019240">
    <property type="term" value="P:citrulline biosynthetic process"/>
    <property type="evidence" value="ECO:0007669"/>
    <property type="project" value="TreeGrafter"/>
</dbReference>
<evidence type="ECO:0000259" key="9">
    <source>
        <dbReference type="Pfam" id="PF02729"/>
    </source>
</evidence>
<dbReference type="RefSeq" id="WP_109775609.1">
    <property type="nucleotide sequence ID" value="NZ_QGDQ01000023.1"/>
</dbReference>
<feature type="binding site" evidence="7">
    <location>
        <position position="178"/>
    </location>
    <ligand>
        <name>L-ornithine</name>
        <dbReference type="ChEBI" id="CHEBI:46911"/>
    </ligand>
</feature>
<keyword evidence="7" id="KW-0963">Cytoplasm</keyword>
<dbReference type="SUPFAM" id="SSF53671">
    <property type="entry name" value="Aspartate/ornithine carbamoyltransferase"/>
    <property type="match status" value="1"/>
</dbReference>
<comment type="caution">
    <text evidence="10">The sequence shown here is derived from an EMBL/GenBank/DDBJ whole genome shotgun (WGS) entry which is preliminary data.</text>
</comment>
<accession>A0A316AJQ6</accession>